<dbReference type="PANTHER" id="PTHR30146">
    <property type="entry name" value="LACI-RELATED TRANSCRIPTIONAL REPRESSOR"/>
    <property type="match status" value="1"/>
</dbReference>
<reference evidence="6 7" key="1">
    <citation type="submission" date="2019-02" db="EMBL/GenBank/DDBJ databases">
        <authorList>
            <person name="Sun L."/>
            <person name="Pan D."/>
            <person name="Wu X."/>
        </authorList>
    </citation>
    <scope>NUCLEOTIDE SEQUENCE [LARGE SCALE GENOMIC DNA]</scope>
    <source>
        <strain evidence="6 7">JW-1</strain>
    </source>
</reference>
<dbReference type="Gene3D" id="1.10.260.40">
    <property type="entry name" value="lambda repressor-like DNA-binding domains"/>
    <property type="match status" value="1"/>
</dbReference>
<dbReference type="GO" id="GO:0000976">
    <property type="term" value="F:transcription cis-regulatory region binding"/>
    <property type="evidence" value="ECO:0007669"/>
    <property type="project" value="TreeGrafter"/>
</dbReference>
<evidence type="ECO:0000256" key="3">
    <source>
        <dbReference type="ARBA" id="ARBA00023163"/>
    </source>
</evidence>
<name>A0A4P6KIK2_9MICO</name>
<evidence type="ECO:0000256" key="2">
    <source>
        <dbReference type="ARBA" id="ARBA00023125"/>
    </source>
</evidence>
<dbReference type="InterPro" id="IPR010982">
    <property type="entry name" value="Lambda_DNA-bd_dom_sf"/>
</dbReference>
<dbReference type="OrthoDB" id="252678at2"/>
<accession>A0A4P6KIK2</accession>
<evidence type="ECO:0000256" key="4">
    <source>
        <dbReference type="SAM" id="MobiDB-lite"/>
    </source>
</evidence>
<dbReference type="CDD" id="cd01392">
    <property type="entry name" value="HTH_LacI"/>
    <property type="match status" value="1"/>
</dbReference>
<keyword evidence="3" id="KW-0804">Transcription</keyword>
<dbReference type="SMART" id="SM00354">
    <property type="entry name" value="HTH_LACI"/>
    <property type="match status" value="1"/>
</dbReference>
<dbReference type="PANTHER" id="PTHR30146:SF153">
    <property type="entry name" value="LACTOSE OPERON REPRESSOR"/>
    <property type="match status" value="1"/>
</dbReference>
<dbReference type="SUPFAM" id="SSF47413">
    <property type="entry name" value="lambda repressor-like DNA-binding domains"/>
    <property type="match status" value="1"/>
</dbReference>
<gene>
    <name evidence="6" type="ORF">EVS81_05205</name>
</gene>
<keyword evidence="7" id="KW-1185">Reference proteome</keyword>
<dbReference type="PROSITE" id="PS50932">
    <property type="entry name" value="HTH_LACI_2"/>
    <property type="match status" value="1"/>
</dbReference>
<dbReference type="KEGG" id="ltr:EVS81_05205"/>
<dbReference type="InterPro" id="IPR028082">
    <property type="entry name" value="Peripla_BP_I"/>
</dbReference>
<evidence type="ECO:0000256" key="1">
    <source>
        <dbReference type="ARBA" id="ARBA00023015"/>
    </source>
</evidence>
<dbReference type="AlphaFoldDB" id="A0A4P6KIK2"/>
<keyword evidence="2" id="KW-0238">DNA-binding</keyword>
<dbReference type="EMBL" id="CP035806">
    <property type="protein sequence ID" value="QBE50202.1"/>
    <property type="molecule type" value="Genomic_DNA"/>
</dbReference>
<evidence type="ECO:0000313" key="6">
    <source>
        <dbReference type="EMBL" id="QBE50202.1"/>
    </source>
</evidence>
<dbReference type="InterPro" id="IPR046335">
    <property type="entry name" value="LacI/GalR-like_sensor"/>
</dbReference>
<dbReference type="Pfam" id="PF00356">
    <property type="entry name" value="LacI"/>
    <property type="match status" value="1"/>
</dbReference>
<protein>
    <submittedName>
        <fullName evidence="6">LacI family transcriptional regulator</fullName>
    </submittedName>
</protein>
<feature type="domain" description="HTH lacI-type" evidence="5">
    <location>
        <begin position="1"/>
        <end position="50"/>
    </location>
</feature>
<dbReference type="GO" id="GO:0003700">
    <property type="term" value="F:DNA-binding transcription factor activity"/>
    <property type="evidence" value="ECO:0007669"/>
    <property type="project" value="TreeGrafter"/>
</dbReference>
<dbReference type="Gene3D" id="3.40.50.2300">
    <property type="match status" value="2"/>
</dbReference>
<dbReference type="Proteomes" id="UP000289260">
    <property type="component" value="Chromosome"/>
</dbReference>
<evidence type="ECO:0000313" key="7">
    <source>
        <dbReference type="Proteomes" id="UP000289260"/>
    </source>
</evidence>
<feature type="region of interest" description="Disordered" evidence="4">
    <location>
        <begin position="310"/>
        <end position="331"/>
    </location>
</feature>
<organism evidence="6 7">
    <name type="scientific">Leucobacter triazinivorans</name>
    <dbReference type="NCBI Taxonomy" id="1784719"/>
    <lineage>
        <taxon>Bacteria</taxon>
        <taxon>Bacillati</taxon>
        <taxon>Actinomycetota</taxon>
        <taxon>Actinomycetes</taxon>
        <taxon>Micrococcales</taxon>
        <taxon>Microbacteriaceae</taxon>
        <taxon>Leucobacter</taxon>
    </lineage>
</organism>
<evidence type="ECO:0000259" key="5">
    <source>
        <dbReference type="PROSITE" id="PS50932"/>
    </source>
</evidence>
<dbReference type="InterPro" id="IPR000843">
    <property type="entry name" value="HTH_LacI"/>
</dbReference>
<keyword evidence="1" id="KW-0805">Transcription regulation</keyword>
<dbReference type="SUPFAM" id="SSF53822">
    <property type="entry name" value="Periplasmic binding protein-like I"/>
    <property type="match status" value="1"/>
</dbReference>
<sequence>MARAAGVSPTTVSHALNGKGIVRRETIERIEQVAAEIGYRPSAIARGLQRSRLGLLALVIRPLHTLDTFLPEGVDYFLRIAGAASLSAMEHGYSMMLIDDPTRPGVPLSALSADAYIVTDPFENDPVLTMLSEQRIPFVTVGADPARRGQFPEIDEGDDHQTRLMLTHLADAGARRIALVTGTDRNDWNLGSQLTLAEWCAARGQRPLVISVPEVEGERVGDAVIEHFFGGDPAEHPDGIFCLTGRHAAGVTAAAIRRGIRVPEDLLVAAGSGAVQNRTSHPTVTTLDLHPEEIAQVAVETAVRLAEGRPLERPISTPPATLDVRESTTRA</sequence>
<proteinExistence type="predicted"/>
<dbReference type="Pfam" id="PF13377">
    <property type="entry name" value="Peripla_BP_3"/>
    <property type="match status" value="1"/>
</dbReference>